<dbReference type="Proteomes" id="UP000287651">
    <property type="component" value="Unassembled WGS sequence"/>
</dbReference>
<evidence type="ECO:0000313" key="1">
    <source>
        <dbReference type="EMBL" id="RRT44521.1"/>
    </source>
</evidence>
<reference evidence="1 2" key="1">
    <citation type="journal article" date="2014" name="Agronomy (Basel)">
        <title>A Draft Genome Sequence for Ensete ventricosum, the Drought-Tolerant Tree Against Hunger.</title>
        <authorList>
            <person name="Harrison J."/>
            <person name="Moore K.A."/>
            <person name="Paszkiewicz K."/>
            <person name="Jones T."/>
            <person name="Grant M."/>
            <person name="Ambacheew D."/>
            <person name="Muzemil S."/>
            <person name="Studholme D.J."/>
        </authorList>
    </citation>
    <scope>NUCLEOTIDE SEQUENCE [LARGE SCALE GENOMIC DNA]</scope>
</reference>
<dbReference type="AlphaFoldDB" id="A0A426XYX8"/>
<accession>A0A426XYX8</accession>
<sequence>MCRTCSCRWPTLFSSPAAAATRCCSQPSPPLPSSSIAAGPLPLKHQQWCHYLAAPHLLDAPHDAATSSLATTALAATAASNRASCRCTSLLPLLPPLSPTSFSIYW</sequence>
<dbReference type="EMBL" id="AMZH03016416">
    <property type="protein sequence ID" value="RRT44521.1"/>
    <property type="molecule type" value="Genomic_DNA"/>
</dbReference>
<comment type="caution">
    <text evidence="1">The sequence shown here is derived from an EMBL/GenBank/DDBJ whole genome shotgun (WGS) entry which is preliminary data.</text>
</comment>
<name>A0A426XYX8_ENSVE</name>
<gene>
    <name evidence="1" type="ORF">B296_00038650</name>
</gene>
<evidence type="ECO:0000313" key="2">
    <source>
        <dbReference type="Proteomes" id="UP000287651"/>
    </source>
</evidence>
<protein>
    <submittedName>
        <fullName evidence="1">Uncharacterized protein</fullName>
    </submittedName>
</protein>
<proteinExistence type="predicted"/>
<organism evidence="1 2">
    <name type="scientific">Ensete ventricosum</name>
    <name type="common">Abyssinian banana</name>
    <name type="synonym">Musa ensete</name>
    <dbReference type="NCBI Taxonomy" id="4639"/>
    <lineage>
        <taxon>Eukaryota</taxon>
        <taxon>Viridiplantae</taxon>
        <taxon>Streptophyta</taxon>
        <taxon>Embryophyta</taxon>
        <taxon>Tracheophyta</taxon>
        <taxon>Spermatophyta</taxon>
        <taxon>Magnoliopsida</taxon>
        <taxon>Liliopsida</taxon>
        <taxon>Zingiberales</taxon>
        <taxon>Musaceae</taxon>
        <taxon>Ensete</taxon>
    </lineage>
</organism>